<evidence type="ECO:0000256" key="1">
    <source>
        <dbReference type="SAM" id="SignalP"/>
    </source>
</evidence>
<protein>
    <submittedName>
        <fullName evidence="2">Uncharacterized protein</fullName>
    </submittedName>
</protein>
<organism evidence="2 3">
    <name type="scientific">Didymella pomorum</name>
    <dbReference type="NCBI Taxonomy" id="749634"/>
    <lineage>
        <taxon>Eukaryota</taxon>
        <taxon>Fungi</taxon>
        <taxon>Dikarya</taxon>
        <taxon>Ascomycota</taxon>
        <taxon>Pezizomycotina</taxon>
        <taxon>Dothideomycetes</taxon>
        <taxon>Pleosporomycetidae</taxon>
        <taxon>Pleosporales</taxon>
        <taxon>Pleosporineae</taxon>
        <taxon>Didymellaceae</taxon>
        <taxon>Didymella</taxon>
    </lineage>
</organism>
<evidence type="ECO:0000313" key="2">
    <source>
        <dbReference type="EMBL" id="KAJ4392816.1"/>
    </source>
</evidence>
<evidence type="ECO:0000313" key="3">
    <source>
        <dbReference type="Proteomes" id="UP001140510"/>
    </source>
</evidence>
<dbReference type="PANTHER" id="PTHR35395">
    <property type="entry name" value="DUF6536 DOMAIN-CONTAINING PROTEIN"/>
    <property type="match status" value="1"/>
</dbReference>
<keyword evidence="1" id="KW-0732">Signal</keyword>
<feature type="chain" id="PRO_5040881213" evidence="1">
    <location>
        <begin position="20"/>
        <end position="114"/>
    </location>
</feature>
<keyword evidence="3" id="KW-1185">Reference proteome</keyword>
<sequence length="114" mass="12788">MPQVLLSFCYLNLNTLCTAMAGEEEWNGMTKRKGLRVTEPHGNQRSTYFLQLPYKWAIPLIVASTTLHWVLSQTFFLIRVDYFPVDSQEADSDRSESACGVSFASLAAFCGGKL</sequence>
<reference evidence="2" key="1">
    <citation type="submission" date="2022-10" db="EMBL/GenBank/DDBJ databases">
        <title>Tapping the CABI collections for fungal endophytes: first genome assemblies for Collariella, Neodidymelliopsis, Ascochyta clinopodiicola, Didymella pomorum, Didymosphaeria variabile, Neocosmospora piperis and Neocucurbitaria cava.</title>
        <authorList>
            <person name="Hill R."/>
        </authorList>
    </citation>
    <scope>NUCLEOTIDE SEQUENCE</scope>
    <source>
        <strain evidence="2">IMI 355091</strain>
    </source>
</reference>
<dbReference type="PANTHER" id="PTHR35395:SF1">
    <property type="entry name" value="DUF6536 DOMAIN-CONTAINING PROTEIN"/>
    <property type="match status" value="1"/>
</dbReference>
<dbReference type="AlphaFoldDB" id="A0A9W8YW10"/>
<gene>
    <name evidence="2" type="ORF">N0V91_011244</name>
</gene>
<feature type="signal peptide" evidence="1">
    <location>
        <begin position="1"/>
        <end position="19"/>
    </location>
</feature>
<dbReference type="OrthoDB" id="5429634at2759"/>
<dbReference type="EMBL" id="JAPEVA010000201">
    <property type="protein sequence ID" value="KAJ4392816.1"/>
    <property type="molecule type" value="Genomic_DNA"/>
</dbReference>
<comment type="caution">
    <text evidence="2">The sequence shown here is derived from an EMBL/GenBank/DDBJ whole genome shotgun (WGS) entry which is preliminary data.</text>
</comment>
<proteinExistence type="predicted"/>
<accession>A0A9W8YW10</accession>
<dbReference type="Proteomes" id="UP001140510">
    <property type="component" value="Unassembled WGS sequence"/>
</dbReference>
<name>A0A9W8YW10_9PLEO</name>